<proteinExistence type="predicted"/>
<name>A0A061RIW9_9CHLO</name>
<dbReference type="PANTHER" id="PTHR45912:SF3">
    <property type="entry name" value="CILIA- AND FLAGELLA-ASSOCIATED PROTEIN 47"/>
    <property type="match status" value="1"/>
</dbReference>
<dbReference type="AlphaFoldDB" id="A0A061RIW9"/>
<sequence length="153" mass="16749">MNTYALRGVSGEPVAESHIALECRARETTLCKVPVPNRSKQAHSFSVYSDLSFVSGKELVQVEAGKSKEYKMNLHPPKSGKFTGSITFASEGDFYVWHTLELTVLEAAPVDHIEVSAEVRKAVSIAVAVETRCRSPRRLTSPTRAPASSGCRR</sequence>
<protein>
    <submittedName>
        <fullName evidence="1">Flagellar associated protein</fullName>
    </submittedName>
</protein>
<keyword evidence="1" id="KW-0282">Flagellum</keyword>
<keyword evidence="1" id="KW-0966">Cell projection</keyword>
<accession>A0A061RIW9</accession>
<evidence type="ECO:0000313" key="1">
    <source>
        <dbReference type="EMBL" id="JAC70461.1"/>
    </source>
</evidence>
<dbReference type="EMBL" id="GBEZ01015726">
    <property type="protein sequence ID" value="JAC70461.1"/>
    <property type="molecule type" value="Transcribed_RNA"/>
</dbReference>
<keyword evidence="1" id="KW-0969">Cilium</keyword>
<dbReference type="GO" id="GO:0060271">
    <property type="term" value="P:cilium assembly"/>
    <property type="evidence" value="ECO:0007669"/>
    <property type="project" value="TreeGrafter"/>
</dbReference>
<organism evidence="1">
    <name type="scientific">Tetraselmis sp. GSL018</name>
    <dbReference type="NCBI Taxonomy" id="582737"/>
    <lineage>
        <taxon>Eukaryota</taxon>
        <taxon>Viridiplantae</taxon>
        <taxon>Chlorophyta</taxon>
        <taxon>core chlorophytes</taxon>
        <taxon>Chlorodendrophyceae</taxon>
        <taxon>Chlorodendrales</taxon>
        <taxon>Chlorodendraceae</taxon>
        <taxon>Tetraselmis</taxon>
    </lineage>
</organism>
<dbReference type="PANTHER" id="PTHR45912">
    <property type="entry name" value="CILIA- AND FLAGELLA-ASSOCIATED PROTEIN 47"/>
    <property type="match status" value="1"/>
</dbReference>
<dbReference type="GO" id="GO:0005929">
    <property type="term" value="C:cilium"/>
    <property type="evidence" value="ECO:0007669"/>
    <property type="project" value="TreeGrafter"/>
</dbReference>
<gene>
    <name evidence="1" type="ORF">TSPGSL018_4089</name>
</gene>
<reference evidence="1" key="1">
    <citation type="submission" date="2014-05" db="EMBL/GenBank/DDBJ databases">
        <title>The transcriptome of the halophilic microalga Tetraselmis sp. GSL018 isolated from the Great Salt Lake, Utah.</title>
        <authorList>
            <person name="Jinkerson R.E."/>
            <person name="D'Adamo S."/>
            <person name="Posewitz M.C."/>
        </authorList>
    </citation>
    <scope>NUCLEOTIDE SEQUENCE</scope>
    <source>
        <strain evidence="1">GSL018</strain>
    </source>
</reference>